<evidence type="ECO:0000256" key="10">
    <source>
        <dbReference type="RuleBase" id="RU003662"/>
    </source>
</evidence>
<proteinExistence type="inferred from homology"/>
<dbReference type="Pfam" id="PF00290">
    <property type="entry name" value="Trp_syntA"/>
    <property type="match status" value="1"/>
</dbReference>
<dbReference type="InterPro" id="IPR013785">
    <property type="entry name" value="Aldolase_TIM"/>
</dbReference>
<dbReference type="AlphaFoldDB" id="A0A7J9NI75"/>
<name>A0A7J9NI75_METMI</name>
<feature type="active site" description="Proton acceptor" evidence="9">
    <location>
        <position position="35"/>
    </location>
</feature>
<sequence>MNKPVLVSFLVSGDPNPDATLKFMKTLDKYSGVIELGIPFSDPVADGPTIQAADVRALSNGFKIAKSFEVLEEFRKESDTPVILMTYYNPVFKRGIENFVINAKEAGANGLIIVDLPLQEATEYREICKKHEMGTVFLAAPNTPEERLKISDEASTEFLYLISTFGITGARDTFEQMTFDFIKRARTTCKGKICVGFGISKGSHAESLIEQGADGVIVGSAFVDIIKNYGDSEEALLKLEELAKELSDGIEKGYEKRNK</sequence>
<keyword evidence="4 9" id="KW-0028">Amino-acid biosynthesis</keyword>
<dbReference type="InterPro" id="IPR011060">
    <property type="entry name" value="RibuloseP-bd_barrel"/>
</dbReference>
<organism evidence="11 12">
    <name type="scientific">Methanococcus maripaludis</name>
    <name type="common">Methanococcus deltae</name>
    <dbReference type="NCBI Taxonomy" id="39152"/>
    <lineage>
        <taxon>Archaea</taxon>
        <taxon>Methanobacteriati</taxon>
        <taxon>Methanobacteriota</taxon>
        <taxon>Methanomada group</taxon>
        <taxon>Methanococci</taxon>
        <taxon>Methanococcales</taxon>
        <taxon>Methanococcaceae</taxon>
        <taxon>Methanococcus</taxon>
    </lineage>
</organism>
<dbReference type="HAMAP" id="MF_00131">
    <property type="entry name" value="Trp_synth_alpha"/>
    <property type="match status" value="1"/>
</dbReference>
<dbReference type="Gene3D" id="3.20.20.70">
    <property type="entry name" value="Aldolase class I"/>
    <property type="match status" value="1"/>
</dbReference>
<comment type="catalytic activity">
    <reaction evidence="8 9">
        <text>(1S,2R)-1-C-(indol-3-yl)glycerol 3-phosphate + L-serine = D-glyceraldehyde 3-phosphate + L-tryptophan + H2O</text>
        <dbReference type="Rhea" id="RHEA:10532"/>
        <dbReference type="ChEBI" id="CHEBI:15377"/>
        <dbReference type="ChEBI" id="CHEBI:33384"/>
        <dbReference type="ChEBI" id="CHEBI:57912"/>
        <dbReference type="ChEBI" id="CHEBI:58866"/>
        <dbReference type="ChEBI" id="CHEBI:59776"/>
        <dbReference type="EC" id="4.2.1.20"/>
    </reaction>
</comment>
<evidence type="ECO:0000256" key="2">
    <source>
        <dbReference type="ARBA" id="ARBA00004733"/>
    </source>
</evidence>
<dbReference type="Proteomes" id="UP000563838">
    <property type="component" value="Unassembled WGS sequence"/>
</dbReference>
<dbReference type="UniPathway" id="UPA00035">
    <property type="reaction ID" value="UER00044"/>
</dbReference>
<gene>
    <name evidence="9" type="primary">trpA</name>
    <name evidence="11" type="ORF">HNP87_000732</name>
</gene>
<evidence type="ECO:0000256" key="5">
    <source>
        <dbReference type="ARBA" id="ARBA00022822"/>
    </source>
</evidence>
<evidence type="ECO:0000256" key="6">
    <source>
        <dbReference type="ARBA" id="ARBA00023141"/>
    </source>
</evidence>
<evidence type="ECO:0000256" key="9">
    <source>
        <dbReference type="HAMAP-Rule" id="MF_00131"/>
    </source>
</evidence>
<evidence type="ECO:0000256" key="4">
    <source>
        <dbReference type="ARBA" id="ARBA00022605"/>
    </source>
</evidence>
<feature type="active site" description="Proton acceptor" evidence="9">
    <location>
        <position position="46"/>
    </location>
</feature>
<evidence type="ECO:0000256" key="3">
    <source>
        <dbReference type="ARBA" id="ARBA00011270"/>
    </source>
</evidence>
<dbReference type="GO" id="GO:0005829">
    <property type="term" value="C:cytosol"/>
    <property type="evidence" value="ECO:0007669"/>
    <property type="project" value="TreeGrafter"/>
</dbReference>
<accession>A0A7J9NI75</accession>
<comment type="pathway">
    <text evidence="2 9">Amino-acid biosynthesis; L-tryptophan biosynthesis; L-tryptophan from chorismate: step 5/5.</text>
</comment>
<dbReference type="FunFam" id="3.20.20.70:FF:000037">
    <property type="entry name" value="Tryptophan synthase alpha chain"/>
    <property type="match status" value="1"/>
</dbReference>
<evidence type="ECO:0000256" key="7">
    <source>
        <dbReference type="ARBA" id="ARBA00023239"/>
    </source>
</evidence>
<dbReference type="EC" id="4.2.1.20" evidence="9"/>
<keyword evidence="5 9" id="KW-0822">Tryptophan biosynthesis</keyword>
<dbReference type="PANTHER" id="PTHR43406:SF1">
    <property type="entry name" value="TRYPTOPHAN SYNTHASE ALPHA CHAIN, CHLOROPLASTIC"/>
    <property type="match status" value="1"/>
</dbReference>
<dbReference type="SUPFAM" id="SSF51366">
    <property type="entry name" value="Ribulose-phoshate binding barrel"/>
    <property type="match status" value="1"/>
</dbReference>
<comment type="caution">
    <text evidence="11">The sequence shown here is derived from an EMBL/GenBank/DDBJ whole genome shotgun (WGS) entry which is preliminary data.</text>
</comment>
<dbReference type="PROSITE" id="PS00167">
    <property type="entry name" value="TRP_SYNTHASE_ALPHA"/>
    <property type="match status" value="1"/>
</dbReference>
<evidence type="ECO:0000313" key="11">
    <source>
        <dbReference type="EMBL" id="MBA2840220.1"/>
    </source>
</evidence>
<dbReference type="InterPro" id="IPR018204">
    <property type="entry name" value="Trp_synthase_alpha_AS"/>
</dbReference>
<keyword evidence="7 9" id="KW-0456">Lyase</keyword>
<protein>
    <recommendedName>
        <fullName evidence="9">Tryptophan synthase alpha chain</fullName>
        <ecNumber evidence="9">4.2.1.20</ecNumber>
    </recommendedName>
</protein>
<evidence type="ECO:0000313" key="12">
    <source>
        <dbReference type="Proteomes" id="UP000563838"/>
    </source>
</evidence>
<dbReference type="GO" id="GO:0004834">
    <property type="term" value="F:tryptophan synthase activity"/>
    <property type="evidence" value="ECO:0007669"/>
    <property type="project" value="UniProtKB-UniRule"/>
</dbReference>
<evidence type="ECO:0000256" key="8">
    <source>
        <dbReference type="ARBA" id="ARBA00049047"/>
    </source>
</evidence>
<comment type="subunit">
    <text evidence="3 9">Tetramer of two alpha and two beta chains.</text>
</comment>
<reference evidence="11 12" key="1">
    <citation type="submission" date="2020-07" db="EMBL/GenBank/DDBJ databases">
        <title>Genomic Encyclopedia of Type Strains, Phase IV (KMG-V): Genome sequencing to study the core and pangenomes of soil and plant-associated prokaryotes.</title>
        <authorList>
            <person name="Whitman W."/>
        </authorList>
    </citation>
    <scope>NUCLEOTIDE SEQUENCE [LARGE SCALE GENOMIC DNA]</scope>
    <source>
        <strain evidence="11 12">A4</strain>
    </source>
</reference>
<dbReference type="PANTHER" id="PTHR43406">
    <property type="entry name" value="TRYPTOPHAN SYNTHASE, ALPHA CHAIN"/>
    <property type="match status" value="1"/>
</dbReference>
<dbReference type="EMBL" id="JACDUI010000001">
    <property type="protein sequence ID" value="MBA2840220.1"/>
    <property type="molecule type" value="Genomic_DNA"/>
</dbReference>
<comment type="function">
    <text evidence="1 9">The alpha subunit is responsible for the aldol cleavage of indoleglycerol phosphate to indole and glyceraldehyde 3-phosphate.</text>
</comment>
<keyword evidence="6 9" id="KW-0057">Aromatic amino acid biosynthesis</keyword>
<dbReference type="CDD" id="cd04724">
    <property type="entry name" value="Tryptophan_synthase_alpha"/>
    <property type="match status" value="1"/>
</dbReference>
<dbReference type="NCBIfam" id="TIGR00262">
    <property type="entry name" value="trpA"/>
    <property type="match status" value="1"/>
</dbReference>
<dbReference type="RefSeq" id="WP_181487689.1">
    <property type="nucleotide sequence ID" value="NZ_JACDUI010000001.1"/>
</dbReference>
<comment type="similarity">
    <text evidence="9 10">Belongs to the TrpA family.</text>
</comment>
<dbReference type="InterPro" id="IPR002028">
    <property type="entry name" value="Trp_synthase_suA"/>
</dbReference>
<evidence type="ECO:0000256" key="1">
    <source>
        <dbReference type="ARBA" id="ARBA00003365"/>
    </source>
</evidence>